<feature type="transmembrane region" description="Helical" evidence="4">
    <location>
        <begin position="397"/>
        <end position="418"/>
    </location>
</feature>
<evidence type="ECO:0000256" key="1">
    <source>
        <dbReference type="ARBA" id="ARBA00004141"/>
    </source>
</evidence>
<feature type="transmembrane region" description="Helical" evidence="4">
    <location>
        <begin position="243"/>
        <end position="265"/>
    </location>
</feature>
<sequence length="427" mass="44749">MADTASTTARGWLALAGAAVALFCTVGFLNAFGVFQEYYSTFLDRSPSDISWIGSLSIFLLYSISPFGGLLVDRVGPTLPLCAGSAGLVLALFMTSLCTQYWQLMLAQSLLLGASASLVFCPPLGVVLRHMPHRRGLAMGLTIGGSSIGGIVWPIMLQRLLNTNVLGFGWTMRAVAFTMMPLLAFACLAVREPPRKPASAPPATSAAVEADDRVPVSDNSDAAEPVPEKEVPSRTAFLKQLTYILLCAGLALAYLGLFTPLFYVSKYAIAQGQSTSTAFYLLSAVNASSFLGRVLPGYIADKFGHYNLLVLSTLLSGVVGFTWTQASSLPGLIVWALAYGFTSGAVMSLQNACASKMAPPQAQGLAVGVLMGVLSISALIGTPISGQILTRSGYVALSAWTGATLVAGGGVIGVARLLKHPKLMTAF</sequence>
<evidence type="ECO:0000313" key="6">
    <source>
        <dbReference type="EMBL" id="QBZ59839.1"/>
    </source>
</evidence>
<gene>
    <name evidence="6" type="ORF">PoMZ_04803</name>
</gene>
<accession>A0A4P7NB69</accession>
<evidence type="ECO:0000313" key="7">
    <source>
        <dbReference type="Proteomes" id="UP000294847"/>
    </source>
</evidence>
<dbReference type="InterPro" id="IPR011701">
    <property type="entry name" value="MFS"/>
</dbReference>
<dbReference type="InterPro" id="IPR050327">
    <property type="entry name" value="Proton-linked_MCT"/>
</dbReference>
<comment type="subcellular location">
    <subcellularLocation>
        <location evidence="1">Membrane</location>
        <topology evidence="1">Multi-pass membrane protein</topology>
    </subcellularLocation>
</comment>
<feature type="transmembrane region" description="Helical" evidence="4">
    <location>
        <begin position="79"/>
        <end position="102"/>
    </location>
</feature>
<dbReference type="InterPro" id="IPR036259">
    <property type="entry name" value="MFS_trans_sf"/>
</dbReference>
<feature type="transmembrane region" description="Helical" evidence="4">
    <location>
        <begin position="168"/>
        <end position="190"/>
    </location>
</feature>
<feature type="transmembrane region" description="Helical" evidence="4">
    <location>
        <begin position="308"/>
        <end position="326"/>
    </location>
</feature>
<feature type="transmembrane region" description="Helical" evidence="4">
    <location>
        <begin position="277"/>
        <end position="296"/>
    </location>
</feature>
<proteinExistence type="inferred from homology"/>
<dbReference type="SUPFAM" id="SSF103473">
    <property type="entry name" value="MFS general substrate transporter"/>
    <property type="match status" value="1"/>
</dbReference>
<dbReference type="GO" id="GO:0016020">
    <property type="term" value="C:membrane"/>
    <property type="evidence" value="ECO:0007669"/>
    <property type="project" value="UniProtKB-SubCell"/>
</dbReference>
<evidence type="ECO:0000259" key="5">
    <source>
        <dbReference type="PROSITE" id="PS50850"/>
    </source>
</evidence>
<dbReference type="PROSITE" id="PS50850">
    <property type="entry name" value="MFS"/>
    <property type="match status" value="1"/>
</dbReference>
<comment type="similarity">
    <text evidence="2">Belongs to the major facilitator superfamily. Monocarboxylate porter (TC 2.A.1.13) family.</text>
</comment>
<feature type="compositionally biased region" description="Low complexity" evidence="3">
    <location>
        <begin position="197"/>
        <end position="207"/>
    </location>
</feature>
<dbReference type="GO" id="GO:0022857">
    <property type="term" value="F:transmembrane transporter activity"/>
    <property type="evidence" value="ECO:0007669"/>
    <property type="project" value="InterPro"/>
</dbReference>
<feature type="transmembrane region" description="Helical" evidence="4">
    <location>
        <begin position="108"/>
        <end position="128"/>
    </location>
</feature>
<dbReference type="Pfam" id="PF07690">
    <property type="entry name" value="MFS_1"/>
    <property type="match status" value="1"/>
</dbReference>
<evidence type="ECO:0000256" key="2">
    <source>
        <dbReference type="ARBA" id="ARBA00006727"/>
    </source>
</evidence>
<feature type="transmembrane region" description="Helical" evidence="4">
    <location>
        <begin position="137"/>
        <end position="156"/>
    </location>
</feature>
<evidence type="ECO:0000256" key="4">
    <source>
        <dbReference type="SAM" id="Phobius"/>
    </source>
</evidence>
<feature type="transmembrane region" description="Helical" evidence="4">
    <location>
        <begin position="52"/>
        <end position="72"/>
    </location>
</feature>
<dbReference type="Gene3D" id="1.20.1250.20">
    <property type="entry name" value="MFS general substrate transporter like domains"/>
    <property type="match status" value="1"/>
</dbReference>
<keyword evidence="4" id="KW-0812">Transmembrane</keyword>
<feature type="transmembrane region" description="Helical" evidence="4">
    <location>
        <begin position="365"/>
        <end position="385"/>
    </location>
</feature>
<dbReference type="AlphaFoldDB" id="A0A4P7NB69"/>
<keyword evidence="4" id="KW-1133">Transmembrane helix</keyword>
<dbReference type="PANTHER" id="PTHR11360:SF250">
    <property type="entry name" value="MFS-TYPE TRANSPORTER AFUA_1G00970"/>
    <property type="match status" value="1"/>
</dbReference>
<feature type="domain" description="Major facilitator superfamily (MFS) profile" evidence="5">
    <location>
        <begin position="242"/>
        <end position="427"/>
    </location>
</feature>
<dbReference type="InterPro" id="IPR020846">
    <property type="entry name" value="MFS_dom"/>
</dbReference>
<name>A0A4P7NB69_PYROR</name>
<evidence type="ECO:0000256" key="3">
    <source>
        <dbReference type="SAM" id="MobiDB-lite"/>
    </source>
</evidence>
<dbReference type="PANTHER" id="PTHR11360">
    <property type="entry name" value="MONOCARBOXYLATE TRANSPORTER"/>
    <property type="match status" value="1"/>
</dbReference>
<feature type="transmembrane region" description="Helical" evidence="4">
    <location>
        <begin position="12"/>
        <end position="32"/>
    </location>
</feature>
<keyword evidence="4" id="KW-0472">Membrane</keyword>
<protein>
    <recommendedName>
        <fullName evidence="5">Major facilitator superfamily (MFS) profile domain-containing protein</fullName>
    </recommendedName>
</protein>
<feature type="transmembrane region" description="Helical" evidence="4">
    <location>
        <begin position="332"/>
        <end position="353"/>
    </location>
</feature>
<dbReference type="EMBL" id="CP034206">
    <property type="protein sequence ID" value="QBZ59839.1"/>
    <property type="molecule type" value="Genomic_DNA"/>
</dbReference>
<dbReference type="Proteomes" id="UP000294847">
    <property type="component" value="Chromosome 3"/>
</dbReference>
<reference evidence="6 7" key="1">
    <citation type="journal article" date="2019" name="Mol. Biol. Evol.">
        <title>Blast fungal genomes show frequent chromosomal changes, gene gains and losses, and effector gene turnover.</title>
        <authorList>
            <person name="Gomez Luciano L.B."/>
            <person name="Jason Tsai I."/>
            <person name="Chuma I."/>
            <person name="Tosa Y."/>
            <person name="Chen Y.H."/>
            <person name="Li J.Y."/>
            <person name="Li M.Y."/>
            <person name="Jade Lu M.Y."/>
            <person name="Nakayashiki H."/>
            <person name="Li W.H."/>
        </authorList>
    </citation>
    <scope>NUCLEOTIDE SEQUENCE [LARGE SCALE GENOMIC DNA]</scope>
    <source>
        <strain evidence="6">MZ5-1-6</strain>
    </source>
</reference>
<feature type="region of interest" description="Disordered" evidence="3">
    <location>
        <begin position="197"/>
        <end position="228"/>
    </location>
</feature>
<organism evidence="6 7">
    <name type="scientific">Pyricularia oryzae</name>
    <name type="common">Rice blast fungus</name>
    <name type="synonym">Magnaporthe oryzae</name>
    <dbReference type="NCBI Taxonomy" id="318829"/>
    <lineage>
        <taxon>Eukaryota</taxon>
        <taxon>Fungi</taxon>
        <taxon>Dikarya</taxon>
        <taxon>Ascomycota</taxon>
        <taxon>Pezizomycotina</taxon>
        <taxon>Sordariomycetes</taxon>
        <taxon>Sordariomycetidae</taxon>
        <taxon>Magnaporthales</taxon>
        <taxon>Pyriculariaceae</taxon>
        <taxon>Pyricularia</taxon>
    </lineage>
</organism>